<name>A0ABT9IMR6_9MICC</name>
<feature type="domain" description="HTH cro/C1-type" evidence="1">
    <location>
        <begin position="35"/>
        <end position="92"/>
    </location>
</feature>
<dbReference type="SMART" id="SM00530">
    <property type="entry name" value="HTH_XRE"/>
    <property type="match status" value="1"/>
</dbReference>
<evidence type="ECO:0000259" key="1">
    <source>
        <dbReference type="PROSITE" id="PS50943"/>
    </source>
</evidence>
<sequence>MTKRGKDHLAELPVDRGRVEAHKRRMLAEIRGQWLRERREGLGLTQAQLAKSISVGARLVSRIERGDLDGVRIGILRAHAAALGAELSVSSVVGDARTRIG</sequence>
<evidence type="ECO:0000313" key="2">
    <source>
        <dbReference type="EMBL" id="MDP5226890.1"/>
    </source>
</evidence>
<dbReference type="InterPro" id="IPR010982">
    <property type="entry name" value="Lambda_DNA-bd_dom_sf"/>
</dbReference>
<organism evidence="2 3">
    <name type="scientific">Arthrobacter horti</name>
    <dbReference type="NCBI Taxonomy" id="3068273"/>
    <lineage>
        <taxon>Bacteria</taxon>
        <taxon>Bacillati</taxon>
        <taxon>Actinomycetota</taxon>
        <taxon>Actinomycetes</taxon>
        <taxon>Micrococcales</taxon>
        <taxon>Micrococcaceae</taxon>
        <taxon>Arthrobacter</taxon>
    </lineage>
</organism>
<accession>A0ABT9IMR6</accession>
<dbReference type="InterPro" id="IPR001387">
    <property type="entry name" value="Cro/C1-type_HTH"/>
</dbReference>
<protein>
    <submittedName>
        <fullName evidence="2">Helix-turn-helix domain-containing protein</fullName>
    </submittedName>
</protein>
<dbReference type="Proteomes" id="UP001232725">
    <property type="component" value="Unassembled WGS sequence"/>
</dbReference>
<dbReference type="EMBL" id="JAVALS010000003">
    <property type="protein sequence ID" value="MDP5226890.1"/>
    <property type="molecule type" value="Genomic_DNA"/>
</dbReference>
<reference evidence="2 3" key="1">
    <citation type="submission" date="2023-08" db="EMBL/GenBank/DDBJ databases">
        <title>Arthrobacter horti sp. nov., isolated from forest soil.</title>
        <authorList>
            <person name="Park M."/>
        </authorList>
    </citation>
    <scope>NUCLEOTIDE SEQUENCE [LARGE SCALE GENOMIC DNA]</scope>
    <source>
        <strain evidence="2 3">YJM1</strain>
    </source>
</reference>
<keyword evidence="3" id="KW-1185">Reference proteome</keyword>
<gene>
    <name evidence="2" type="ORF">Q9R02_06985</name>
</gene>
<evidence type="ECO:0000313" key="3">
    <source>
        <dbReference type="Proteomes" id="UP001232725"/>
    </source>
</evidence>
<dbReference type="RefSeq" id="WP_305995936.1">
    <property type="nucleotide sequence ID" value="NZ_JAVALS010000003.1"/>
</dbReference>
<dbReference type="SUPFAM" id="SSF47413">
    <property type="entry name" value="lambda repressor-like DNA-binding domains"/>
    <property type="match status" value="1"/>
</dbReference>
<dbReference type="PROSITE" id="PS50943">
    <property type="entry name" value="HTH_CROC1"/>
    <property type="match status" value="1"/>
</dbReference>
<dbReference type="Pfam" id="PF01381">
    <property type="entry name" value="HTH_3"/>
    <property type="match status" value="1"/>
</dbReference>
<dbReference type="CDD" id="cd00093">
    <property type="entry name" value="HTH_XRE"/>
    <property type="match status" value="1"/>
</dbReference>
<dbReference type="Gene3D" id="1.10.260.40">
    <property type="entry name" value="lambda repressor-like DNA-binding domains"/>
    <property type="match status" value="1"/>
</dbReference>
<comment type="caution">
    <text evidence="2">The sequence shown here is derived from an EMBL/GenBank/DDBJ whole genome shotgun (WGS) entry which is preliminary data.</text>
</comment>
<proteinExistence type="predicted"/>